<evidence type="ECO:0000313" key="2">
    <source>
        <dbReference type="EMBL" id="GAA1492608.1"/>
    </source>
</evidence>
<evidence type="ECO:0000313" key="3">
    <source>
        <dbReference type="Proteomes" id="UP001501742"/>
    </source>
</evidence>
<dbReference type="InterPro" id="IPR051908">
    <property type="entry name" value="Ribosomal_N-acetyltransferase"/>
</dbReference>
<dbReference type="RefSeq" id="WP_204607807.1">
    <property type="nucleotide sequence ID" value="NZ_BAAAJX010000003.1"/>
</dbReference>
<dbReference type="Proteomes" id="UP001501742">
    <property type="component" value="Unassembled WGS sequence"/>
</dbReference>
<protein>
    <recommendedName>
        <fullName evidence="1">N-acetyltransferase domain-containing protein</fullName>
    </recommendedName>
</protein>
<dbReference type="InterPro" id="IPR016181">
    <property type="entry name" value="Acyl_CoA_acyltransferase"/>
</dbReference>
<name>A0ABN1ZAJ3_9MICO</name>
<evidence type="ECO:0000259" key="1">
    <source>
        <dbReference type="PROSITE" id="PS51186"/>
    </source>
</evidence>
<accession>A0ABN1ZAJ3</accession>
<proteinExistence type="predicted"/>
<dbReference type="PANTHER" id="PTHR43441:SF6">
    <property type="entry name" value="N-ACETYLTRANSFERASE DOMAIN-CONTAINING PROTEIN"/>
    <property type="match status" value="1"/>
</dbReference>
<dbReference type="InterPro" id="IPR000182">
    <property type="entry name" value="GNAT_dom"/>
</dbReference>
<dbReference type="CDD" id="cd04301">
    <property type="entry name" value="NAT_SF"/>
    <property type="match status" value="1"/>
</dbReference>
<dbReference type="Pfam" id="PF13302">
    <property type="entry name" value="Acetyltransf_3"/>
    <property type="match status" value="1"/>
</dbReference>
<dbReference type="PROSITE" id="PS51186">
    <property type="entry name" value="GNAT"/>
    <property type="match status" value="1"/>
</dbReference>
<dbReference type="SUPFAM" id="SSF55729">
    <property type="entry name" value="Acyl-CoA N-acyltransferases (Nat)"/>
    <property type="match status" value="1"/>
</dbReference>
<feature type="domain" description="N-acetyltransferase" evidence="1">
    <location>
        <begin position="28"/>
        <end position="184"/>
    </location>
</feature>
<dbReference type="PANTHER" id="PTHR43441">
    <property type="entry name" value="RIBOSOMAL-PROTEIN-SERINE ACETYLTRANSFERASE"/>
    <property type="match status" value="1"/>
</dbReference>
<comment type="caution">
    <text evidence="2">The sequence shown here is derived from an EMBL/GenBank/DDBJ whole genome shotgun (WGS) entry which is preliminary data.</text>
</comment>
<organism evidence="2 3">
    <name type="scientific">Curtobacterium herbarum</name>
    <dbReference type="NCBI Taxonomy" id="150122"/>
    <lineage>
        <taxon>Bacteria</taxon>
        <taxon>Bacillati</taxon>
        <taxon>Actinomycetota</taxon>
        <taxon>Actinomycetes</taxon>
        <taxon>Micrococcales</taxon>
        <taxon>Microbacteriaceae</taxon>
        <taxon>Curtobacterium</taxon>
    </lineage>
</organism>
<sequence length="197" mass="21710">MTITNAPWHHPQPGQSAVHLDVVPEAVLHVLAAGWTDATTRRTIRRAVSPWLAGPECASLWRMRSEQIRESPGDAPWVTRFIVDPAVTVPVGAAGFHGPPDADGMVEVGYRVDPAHRREGYARRALEILLAVARDHPDVQTVRATVSPDNAASLALIAAYGFVENGEQWDEEDGREIVFEVAADGQRRPSEDWNRTR</sequence>
<dbReference type="Gene3D" id="3.40.630.30">
    <property type="match status" value="1"/>
</dbReference>
<keyword evidence="3" id="KW-1185">Reference proteome</keyword>
<reference evidence="2 3" key="1">
    <citation type="journal article" date="2019" name="Int. J. Syst. Evol. Microbiol.">
        <title>The Global Catalogue of Microorganisms (GCM) 10K type strain sequencing project: providing services to taxonomists for standard genome sequencing and annotation.</title>
        <authorList>
            <consortium name="The Broad Institute Genomics Platform"/>
            <consortium name="The Broad Institute Genome Sequencing Center for Infectious Disease"/>
            <person name="Wu L."/>
            <person name="Ma J."/>
        </authorList>
    </citation>
    <scope>NUCLEOTIDE SEQUENCE [LARGE SCALE GENOMIC DNA]</scope>
    <source>
        <strain evidence="2 3">JCM 12140</strain>
    </source>
</reference>
<dbReference type="EMBL" id="BAAAJX010000003">
    <property type="protein sequence ID" value="GAA1492608.1"/>
    <property type="molecule type" value="Genomic_DNA"/>
</dbReference>
<gene>
    <name evidence="2" type="ORF">GCM10009627_09540</name>
</gene>